<gene>
    <name evidence="9" type="primary">fcl</name>
    <name evidence="11" type="ORF">NEE01_21120</name>
</gene>
<comment type="pathway">
    <text evidence="1 9">Nucleotide-sugar biosynthesis; GDP-L-fucose biosynthesis via de novo pathway; GDP-L-fucose from GDP-alpha-D-mannose: step 2/2.</text>
</comment>
<reference evidence="11" key="1">
    <citation type="submission" date="2022-06" db="EMBL/GenBank/DDBJ databases">
        <title>Sphingomonas sp. nov. isolated from rhizosphere soil of tomato.</title>
        <authorList>
            <person name="Dong H."/>
            <person name="Gao R."/>
        </authorList>
    </citation>
    <scope>NUCLEOTIDE SEQUENCE</scope>
    <source>
        <strain evidence="11">MMSM24</strain>
    </source>
</reference>
<feature type="binding site" evidence="9">
    <location>
        <position position="203"/>
    </location>
    <ligand>
        <name>substrate</name>
    </ligand>
</feature>
<dbReference type="GO" id="GO:0016853">
    <property type="term" value="F:isomerase activity"/>
    <property type="evidence" value="ECO:0007669"/>
    <property type="project" value="UniProtKB-KW"/>
</dbReference>
<evidence type="ECO:0000259" key="10">
    <source>
        <dbReference type="Pfam" id="PF01370"/>
    </source>
</evidence>
<comment type="similarity">
    <text evidence="2 9">Belongs to the NAD(P)-dependent epimerase/dehydratase family. Fucose synthase subfamily.</text>
</comment>
<feature type="binding site" evidence="9">
    <location>
        <begin position="11"/>
        <end position="17"/>
    </location>
    <ligand>
        <name>NADP(+)</name>
        <dbReference type="ChEBI" id="CHEBI:58349"/>
    </ligand>
</feature>
<dbReference type="FunFam" id="3.40.50.720:FF:000101">
    <property type="entry name" value="GDP-L-fucose synthase"/>
    <property type="match status" value="1"/>
</dbReference>
<dbReference type="Gene3D" id="3.90.25.10">
    <property type="entry name" value="UDP-galactose 4-epimerase, domain 1"/>
    <property type="match status" value="1"/>
</dbReference>
<sequence>MQRDDRIYVAGHRGMVGAAIVRALEAEGFTNLVTRTHAELPLDEPDAVREFFAEQRIDHVFLAAAKVGGIVANDRYPADFIRQNLLIQTNVIDAAWRSGARKLLFLGSSCIYPRMAEQPIREDSLLTGALEETNAAYAIAKIAGVATCDAYRKQHGFDAITVMPSNIYGIGDNFDPEHSHVVAGMMRRLHEARVAGLDEVAMWGTGKPLRELTYCDDLASACLFLMQHYSEPGIINAGSGIEYRLSELAAEIAAIVGYSGQVVWDHSRPDGTPRKLMAQDRIHALGWRAKVPLAEGLRRMYDWWRRE</sequence>
<comment type="function">
    <text evidence="9">Catalyzes the two-step NADP-dependent conversion of GDP-4-dehydro-6-deoxy-D-mannose to GDP-fucose, involving an epimerase and a reductase reaction.</text>
</comment>
<feature type="binding site" evidence="9">
    <location>
        <position position="270"/>
    </location>
    <ligand>
        <name>substrate</name>
    </ligand>
</feature>
<dbReference type="Proteomes" id="UP001165565">
    <property type="component" value="Unassembled WGS sequence"/>
</dbReference>
<feature type="active site" description="Proton donor/acceptor" evidence="9">
    <location>
        <position position="137"/>
    </location>
</feature>
<feature type="binding site" evidence="9">
    <location>
        <position position="141"/>
    </location>
    <ligand>
        <name>NADP(+)</name>
        <dbReference type="ChEBI" id="CHEBI:58349"/>
    </ligand>
</feature>
<evidence type="ECO:0000256" key="6">
    <source>
        <dbReference type="ARBA" id="ARBA00023235"/>
    </source>
</evidence>
<dbReference type="InterPro" id="IPR028614">
    <property type="entry name" value="GDP_fucose/colitose_synth"/>
</dbReference>
<feature type="binding site" evidence="9">
    <location>
        <begin position="164"/>
        <end position="167"/>
    </location>
    <ligand>
        <name>NADP(+)</name>
        <dbReference type="ChEBI" id="CHEBI:58349"/>
    </ligand>
</feature>
<evidence type="ECO:0000256" key="7">
    <source>
        <dbReference type="ARBA" id="ARBA00023268"/>
    </source>
</evidence>
<feature type="binding site" evidence="9">
    <location>
        <begin position="106"/>
        <end position="109"/>
    </location>
    <ligand>
        <name>NADP(+)</name>
        <dbReference type="ChEBI" id="CHEBI:58349"/>
    </ligand>
</feature>
<evidence type="ECO:0000256" key="9">
    <source>
        <dbReference type="HAMAP-Rule" id="MF_00956"/>
    </source>
</evidence>
<protein>
    <recommendedName>
        <fullName evidence="3 9">GDP-L-fucose synthase</fullName>
        <ecNumber evidence="3 9">1.1.1.271</ecNumber>
    </recommendedName>
    <alternativeName>
        <fullName evidence="9">GDP-4-keto-6-deoxy-D-mannose-3,5-epimerase-4-reductase</fullName>
    </alternativeName>
</protein>
<feature type="site" description="Important for catalytic activity" evidence="9">
    <location>
        <position position="108"/>
    </location>
</feature>
<keyword evidence="12" id="KW-1185">Reference proteome</keyword>
<dbReference type="CDD" id="cd05239">
    <property type="entry name" value="GDP_FS_SDR_e"/>
    <property type="match status" value="1"/>
</dbReference>
<evidence type="ECO:0000256" key="5">
    <source>
        <dbReference type="ARBA" id="ARBA00023002"/>
    </source>
</evidence>
<organism evidence="11 12">
    <name type="scientific">Sphingomonas lycopersici</name>
    <dbReference type="NCBI Taxonomy" id="2951807"/>
    <lineage>
        <taxon>Bacteria</taxon>
        <taxon>Pseudomonadati</taxon>
        <taxon>Pseudomonadota</taxon>
        <taxon>Alphaproteobacteria</taxon>
        <taxon>Sphingomonadales</taxon>
        <taxon>Sphingomonadaceae</taxon>
        <taxon>Sphingomonas</taxon>
    </lineage>
</organism>
<comment type="caution">
    <text evidence="11">The sequence shown here is derived from an EMBL/GenBank/DDBJ whole genome shotgun (WGS) entry which is preliminary data.</text>
</comment>
<feature type="domain" description="NAD-dependent epimerase/dehydratase" evidence="10">
    <location>
        <begin position="7"/>
        <end position="238"/>
    </location>
</feature>
<evidence type="ECO:0000313" key="11">
    <source>
        <dbReference type="EMBL" id="MCW6537287.1"/>
    </source>
</evidence>
<dbReference type="GO" id="GO:0050577">
    <property type="term" value="F:GDP-L-fucose synthase activity"/>
    <property type="evidence" value="ECO:0007669"/>
    <property type="project" value="UniProtKB-UniRule"/>
</dbReference>
<dbReference type="Gene3D" id="3.40.50.720">
    <property type="entry name" value="NAD(P)-binding Rossmann-like Domain"/>
    <property type="match status" value="1"/>
</dbReference>
<dbReference type="SUPFAM" id="SSF51735">
    <property type="entry name" value="NAD(P)-binding Rossmann-fold domains"/>
    <property type="match status" value="1"/>
</dbReference>
<feature type="binding site" evidence="9">
    <location>
        <position position="180"/>
    </location>
    <ligand>
        <name>NADP(+)</name>
        <dbReference type="ChEBI" id="CHEBI:58349"/>
    </ligand>
</feature>
<evidence type="ECO:0000256" key="2">
    <source>
        <dbReference type="ARBA" id="ARBA00005959"/>
    </source>
</evidence>
<accession>A0AA42CSH4</accession>
<dbReference type="GO" id="GO:0042351">
    <property type="term" value="P:'de novo' GDP-L-fucose biosynthetic process"/>
    <property type="evidence" value="ECO:0007669"/>
    <property type="project" value="UniProtKB-UniRule"/>
</dbReference>
<keyword evidence="4 9" id="KW-0521">NADP</keyword>
<evidence type="ECO:0000313" key="12">
    <source>
        <dbReference type="Proteomes" id="UP001165565"/>
    </source>
</evidence>
<feature type="binding site" evidence="9">
    <location>
        <position position="188"/>
    </location>
    <ligand>
        <name>substrate</name>
    </ligand>
</feature>
<dbReference type="GO" id="GO:0070401">
    <property type="term" value="F:NADP+ binding"/>
    <property type="evidence" value="ECO:0007669"/>
    <property type="project" value="UniProtKB-UniRule"/>
</dbReference>
<evidence type="ECO:0000256" key="1">
    <source>
        <dbReference type="ARBA" id="ARBA00004883"/>
    </source>
</evidence>
<dbReference type="AlphaFoldDB" id="A0AA42CSH4"/>
<evidence type="ECO:0000256" key="4">
    <source>
        <dbReference type="ARBA" id="ARBA00022857"/>
    </source>
</evidence>
<keyword evidence="5 9" id="KW-0560">Oxidoreductase</keyword>
<comment type="catalytic activity">
    <reaction evidence="8 9">
        <text>GDP-beta-L-fucose + NADP(+) = GDP-4-dehydro-alpha-D-rhamnose + NADPH + H(+)</text>
        <dbReference type="Rhea" id="RHEA:18885"/>
        <dbReference type="ChEBI" id="CHEBI:15378"/>
        <dbReference type="ChEBI" id="CHEBI:57273"/>
        <dbReference type="ChEBI" id="CHEBI:57783"/>
        <dbReference type="ChEBI" id="CHEBI:57964"/>
        <dbReference type="ChEBI" id="CHEBI:58349"/>
        <dbReference type="EC" id="1.1.1.271"/>
    </reaction>
</comment>
<feature type="binding site" evidence="9">
    <location>
        <position position="210"/>
    </location>
    <ligand>
        <name>substrate</name>
    </ligand>
</feature>
<feature type="site" description="Important for catalytic activity" evidence="9">
    <location>
        <position position="110"/>
    </location>
</feature>
<dbReference type="Pfam" id="PF01370">
    <property type="entry name" value="Epimerase"/>
    <property type="match status" value="1"/>
</dbReference>
<keyword evidence="7 9" id="KW-0511">Multifunctional enzyme</keyword>
<dbReference type="InterPro" id="IPR036291">
    <property type="entry name" value="NAD(P)-bd_dom_sf"/>
</dbReference>
<name>A0AA42CSH4_9SPHN</name>
<dbReference type="InterPro" id="IPR001509">
    <property type="entry name" value="Epimerase_deHydtase"/>
</dbReference>
<evidence type="ECO:0000256" key="8">
    <source>
        <dbReference type="ARBA" id="ARBA00051935"/>
    </source>
</evidence>
<dbReference type="PANTHER" id="PTHR43238">
    <property type="entry name" value="GDP-L-FUCOSE SYNTHASE"/>
    <property type="match status" value="1"/>
</dbReference>
<dbReference type="EC" id="1.1.1.271" evidence="3 9"/>
<proteinExistence type="inferred from homology"/>
<dbReference type="EMBL" id="JANFAV010000020">
    <property type="protein sequence ID" value="MCW6537287.1"/>
    <property type="molecule type" value="Genomic_DNA"/>
</dbReference>
<evidence type="ECO:0000256" key="3">
    <source>
        <dbReference type="ARBA" id="ARBA00012371"/>
    </source>
</evidence>
<dbReference type="HAMAP" id="MF_00956">
    <property type="entry name" value="GDP_fucose_synth"/>
    <property type="match status" value="1"/>
</dbReference>
<dbReference type="PANTHER" id="PTHR43238:SF1">
    <property type="entry name" value="GDP-L-FUCOSE SYNTHASE"/>
    <property type="match status" value="1"/>
</dbReference>
<keyword evidence="6 9" id="KW-0413">Isomerase</keyword>